<dbReference type="PANTHER" id="PTHR11017:SF340">
    <property type="entry name" value="NB-ARC-RELATED"/>
    <property type="match status" value="1"/>
</dbReference>
<dbReference type="InterPro" id="IPR032675">
    <property type="entry name" value="LRR_dom_sf"/>
</dbReference>
<dbReference type="Gene3D" id="3.40.50.300">
    <property type="entry name" value="P-loop containing nucleotide triphosphate hydrolases"/>
    <property type="match status" value="1"/>
</dbReference>
<dbReference type="GO" id="GO:0006952">
    <property type="term" value="P:defense response"/>
    <property type="evidence" value="ECO:0007669"/>
    <property type="project" value="InterPro"/>
</dbReference>
<evidence type="ECO:0000256" key="1">
    <source>
        <dbReference type="ARBA" id="ARBA00022614"/>
    </source>
</evidence>
<evidence type="ECO:0008006" key="7">
    <source>
        <dbReference type="Google" id="ProtNLM"/>
    </source>
</evidence>
<dbReference type="InterPro" id="IPR002182">
    <property type="entry name" value="NB-ARC"/>
</dbReference>
<gene>
    <name evidence="5" type="ORF">QVD17_16218</name>
</gene>
<organism evidence="5 6">
    <name type="scientific">Tagetes erecta</name>
    <name type="common">African marigold</name>
    <dbReference type="NCBI Taxonomy" id="13708"/>
    <lineage>
        <taxon>Eukaryota</taxon>
        <taxon>Viridiplantae</taxon>
        <taxon>Streptophyta</taxon>
        <taxon>Embryophyta</taxon>
        <taxon>Tracheophyta</taxon>
        <taxon>Spermatophyta</taxon>
        <taxon>Magnoliopsida</taxon>
        <taxon>eudicotyledons</taxon>
        <taxon>Gunneridae</taxon>
        <taxon>Pentapetalae</taxon>
        <taxon>asterids</taxon>
        <taxon>campanulids</taxon>
        <taxon>Asterales</taxon>
        <taxon>Asteraceae</taxon>
        <taxon>Asteroideae</taxon>
        <taxon>Heliantheae alliance</taxon>
        <taxon>Tageteae</taxon>
        <taxon>Tagetes</taxon>
    </lineage>
</organism>
<accession>A0AAD8P0H9</accession>
<comment type="caution">
    <text evidence="5">The sequence shown here is derived from an EMBL/GenBank/DDBJ whole genome shotgun (WGS) entry which is preliminary data.</text>
</comment>
<dbReference type="SUPFAM" id="SSF52540">
    <property type="entry name" value="P-loop containing nucleoside triphosphate hydrolases"/>
    <property type="match status" value="1"/>
</dbReference>
<dbReference type="GO" id="GO:0043531">
    <property type="term" value="F:ADP binding"/>
    <property type="evidence" value="ECO:0007669"/>
    <property type="project" value="InterPro"/>
</dbReference>
<dbReference type="SUPFAM" id="SSF52058">
    <property type="entry name" value="L domain-like"/>
    <property type="match status" value="1"/>
</dbReference>
<dbReference type="Pfam" id="PF23282">
    <property type="entry name" value="WHD_ROQ1"/>
    <property type="match status" value="1"/>
</dbReference>
<evidence type="ECO:0000313" key="5">
    <source>
        <dbReference type="EMBL" id="KAK1427531.1"/>
    </source>
</evidence>
<dbReference type="EMBL" id="JAUHHV010000004">
    <property type="protein sequence ID" value="KAK1427531.1"/>
    <property type="molecule type" value="Genomic_DNA"/>
</dbReference>
<feature type="domain" description="NB-ARC" evidence="3">
    <location>
        <begin position="64"/>
        <end position="220"/>
    </location>
</feature>
<dbReference type="Pfam" id="PF00931">
    <property type="entry name" value="NB-ARC"/>
    <property type="match status" value="1"/>
</dbReference>
<keyword evidence="2" id="KW-0677">Repeat</keyword>
<dbReference type="InterPro" id="IPR042197">
    <property type="entry name" value="Apaf_helical"/>
</dbReference>
<feature type="domain" description="Disease resistance protein Roq1-like winged-helix" evidence="4">
    <location>
        <begin position="289"/>
        <end position="362"/>
    </location>
</feature>
<reference evidence="5" key="1">
    <citation type="journal article" date="2023" name="bioRxiv">
        <title>Improved chromosome-level genome assembly for marigold (Tagetes erecta).</title>
        <authorList>
            <person name="Jiang F."/>
            <person name="Yuan L."/>
            <person name="Wang S."/>
            <person name="Wang H."/>
            <person name="Xu D."/>
            <person name="Wang A."/>
            <person name="Fan W."/>
        </authorList>
    </citation>
    <scope>NUCLEOTIDE SEQUENCE</scope>
    <source>
        <strain evidence="5">WSJ</strain>
        <tissue evidence="5">Leaf</tissue>
    </source>
</reference>
<evidence type="ECO:0000313" key="6">
    <source>
        <dbReference type="Proteomes" id="UP001229421"/>
    </source>
</evidence>
<sequence length="909" mass="103836">MYGGGGCSTLPKAIAEWWHESKVIKEIVDTISDKLFYVNSYVNEDLVGMSPRFQELEARLHIGSHDVRMVGVWGVGGGGKTTLASSLYMKISRHFQGHCIIDNNREESSKHGLKTLQEKLLSRLLKIQINLQTVEEGKHIIRSRLKNSNVLILLDDVDDCKQLEALVGKHNWFGSGSRIVITTRDAHLLITHKVDFVCPITLLSHEEAILLFNKHAYKKDNLVNDYEVLSSHVVSYANGLPLALKILGSFLYDKNEKEWLSSLSRLKDIPETEILEKLKISFDGLKSVEKELFLDIACFFRGKSTRKSYIGGDKARDIFEACGYHPDIGIKVLKQKALISIVDGRFDMHDVVQEMGHYIVRGEDPNNPEKHSKVWKHDEILNMCLGDSIMDNDKIEAIQYVHCFTPGHLSRFWPTFLSNELQYISWHNYPRSPFPDNFRPMNLVALNLFSSLQKQLWKGYKLIKFPTIVHMGKLKTLNITYCHKYLEFPDIKSDMESLRKLYLANMGITLLLSSVGHRCPNLISLDLFRCSYLKNKTVSLHGLNHLEEFKLHGLIRSRMPNYKRPWLIQKVVSGRDLHRSQLSISLFGLLFPQLSHSLKKLDLHGCNLKDGEISSNIGEFTNLQELHLGRNDFTRLDFCLLQVTRLRTFTLTDCKWLIQLPELPSSIVILKADYCKSLTTVGEFYTNCKWLCKVSLAGGGVVIDGSRLLQSMRTMLEGNAIINYSMIMIVEGLDIANEFMPPLVKGSRCRVKLPANSSTDFSGFLMCAVGAYEISDWSQWITMEHVLSGTCSEDEVVWEESDYEKRTLVWYVPFESFGHTTWWDDRHEDILFSLGLRDPDKSFSGFGVHLVERKTGSGPIEKPTQEEFDFSNYAPNLDIVQQSQHVLKIAFPKTYETKYETGADSGYAF</sequence>
<dbReference type="PRINTS" id="PR00364">
    <property type="entry name" value="DISEASERSIST"/>
</dbReference>
<dbReference type="Gene3D" id="3.80.10.10">
    <property type="entry name" value="Ribonuclease Inhibitor"/>
    <property type="match status" value="2"/>
</dbReference>
<proteinExistence type="predicted"/>
<dbReference type="Gene3D" id="1.10.8.430">
    <property type="entry name" value="Helical domain of apoptotic protease-activating factors"/>
    <property type="match status" value="1"/>
</dbReference>
<evidence type="ECO:0000256" key="2">
    <source>
        <dbReference type="ARBA" id="ARBA00022737"/>
    </source>
</evidence>
<evidence type="ECO:0000259" key="4">
    <source>
        <dbReference type="Pfam" id="PF23282"/>
    </source>
</evidence>
<keyword evidence="1" id="KW-0433">Leucine-rich repeat</keyword>
<dbReference type="InterPro" id="IPR044974">
    <property type="entry name" value="Disease_R_plants"/>
</dbReference>
<protein>
    <recommendedName>
        <fullName evidence="7">NB-ARC domain-containing protein</fullName>
    </recommendedName>
</protein>
<dbReference type="Proteomes" id="UP001229421">
    <property type="component" value="Unassembled WGS sequence"/>
</dbReference>
<dbReference type="AlphaFoldDB" id="A0AAD8P0H9"/>
<name>A0AAD8P0H9_TARER</name>
<dbReference type="InterPro" id="IPR058192">
    <property type="entry name" value="WHD_ROQ1-like"/>
</dbReference>
<evidence type="ECO:0000259" key="3">
    <source>
        <dbReference type="Pfam" id="PF00931"/>
    </source>
</evidence>
<dbReference type="PANTHER" id="PTHR11017">
    <property type="entry name" value="LEUCINE-RICH REPEAT-CONTAINING PROTEIN"/>
    <property type="match status" value="1"/>
</dbReference>
<dbReference type="InterPro" id="IPR027417">
    <property type="entry name" value="P-loop_NTPase"/>
</dbReference>
<keyword evidence="6" id="KW-1185">Reference proteome</keyword>